<dbReference type="FunFam" id="3.20.20.70:FF:000047">
    <property type="entry name" value="3-dehydroquinate dehydratase"/>
    <property type="match status" value="1"/>
</dbReference>
<dbReference type="Pfam" id="PF01487">
    <property type="entry name" value="DHquinase_I"/>
    <property type="match status" value="1"/>
</dbReference>
<evidence type="ECO:0000313" key="6">
    <source>
        <dbReference type="Proteomes" id="UP000509568"/>
    </source>
</evidence>
<evidence type="ECO:0000256" key="1">
    <source>
        <dbReference type="ARBA" id="ARBA00001864"/>
    </source>
</evidence>
<dbReference type="NCBIfam" id="TIGR01093">
    <property type="entry name" value="aroD"/>
    <property type="match status" value="1"/>
</dbReference>
<feature type="binding site" evidence="4">
    <location>
        <position position="221"/>
    </location>
    <ligand>
        <name>3-dehydroquinate</name>
        <dbReference type="ChEBI" id="CHEBI:32364"/>
    </ligand>
</feature>
<dbReference type="GO" id="GO:0008652">
    <property type="term" value="P:amino acid biosynthetic process"/>
    <property type="evidence" value="ECO:0007669"/>
    <property type="project" value="UniProtKB-KW"/>
</dbReference>
<organism evidence="5 6">
    <name type="scientific">Pseudomonas eucalypticola</name>
    <dbReference type="NCBI Taxonomy" id="2599595"/>
    <lineage>
        <taxon>Bacteria</taxon>
        <taxon>Pseudomonadati</taxon>
        <taxon>Pseudomonadota</taxon>
        <taxon>Gammaproteobacteria</taxon>
        <taxon>Pseudomonadales</taxon>
        <taxon>Pseudomonadaceae</taxon>
        <taxon>Pseudomonas</taxon>
    </lineage>
</organism>
<dbReference type="CDD" id="cd00502">
    <property type="entry name" value="DHQase_I"/>
    <property type="match status" value="1"/>
</dbReference>
<dbReference type="AlphaFoldDB" id="A0A7D5HDQ7"/>
<accession>A0A7D5HDQ7</accession>
<evidence type="ECO:0000313" key="5">
    <source>
        <dbReference type="EMBL" id="QKZ04930.1"/>
    </source>
</evidence>
<feature type="binding site" evidence="4">
    <location>
        <position position="244"/>
    </location>
    <ligand>
        <name>3-dehydroquinate</name>
        <dbReference type="ChEBI" id="CHEBI:32364"/>
    </ligand>
</feature>
<dbReference type="EC" id="4.2.1.10" evidence="4"/>
<feature type="binding site" evidence="4">
    <location>
        <position position="240"/>
    </location>
    <ligand>
        <name>3-dehydroquinate</name>
        <dbReference type="ChEBI" id="CHEBI:32364"/>
    </ligand>
</feature>
<dbReference type="GO" id="GO:0009073">
    <property type="term" value="P:aromatic amino acid family biosynthetic process"/>
    <property type="evidence" value="ECO:0007669"/>
    <property type="project" value="UniProtKB-KW"/>
</dbReference>
<dbReference type="PANTHER" id="PTHR43699">
    <property type="entry name" value="3-DEHYDROQUINATE DEHYDRATASE"/>
    <property type="match status" value="1"/>
</dbReference>
<name>A0A7D5HDQ7_9PSED</name>
<evidence type="ECO:0000256" key="4">
    <source>
        <dbReference type="HAMAP-Rule" id="MF_00214"/>
    </source>
</evidence>
<dbReference type="InterPro" id="IPR001381">
    <property type="entry name" value="DHquinase_I"/>
</dbReference>
<dbReference type="PANTHER" id="PTHR43699:SF1">
    <property type="entry name" value="3-DEHYDROQUINATE DEHYDRATASE"/>
    <property type="match status" value="1"/>
</dbReference>
<gene>
    <name evidence="4 5" type="primary">aroD</name>
    <name evidence="5" type="ORF">HWQ56_14500</name>
</gene>
<evidence type="ECO:0000256" key="3">
    <source>
        <dbReference type="ARBA" id="ARBA00023270"/>
    </source>
</evidence>
<reference evidence="5 6" key="1">
    <citation type="submission" date="2020-06" db="EMBL/GenBank/DDBJ databases">
        <title>Pseudomonas eucalypticola sp. nov., an endophyte of Eucalyptus dunnii leaves with biocontrol ability of eucalyptus leaf blight.</title>
        <authorList>
            <person name="Liu Y."/>
            <person name="Song Z."/>
            <person name="Zeng H."/>
            <person name="Lu M."/>
            <person name="Wang X."/>
            <person name="Lian X."/>
            <person name="Zhang Q."/>
        </authorList>
    </citation>
    <scope>NUCLEOTIDE SEQUENCE [LARGE SCALE GENOMIC DNA]</scope>
    <source>
        <strain evidence="5 6">NP-1</strain>
    </source>
</reference>
<dbReference type="GO" id="GO:0046279">
    <property type="term" value="P:3,4-dihydroxybenzoate biosynthetic process"/>
    <property type="evidence" value="ECO:0007669"/>
    <property type="project" value="UniProtKB-ARBA"/>
</dbReference>
<dbReference type="SUPFAM" id="SSF51569">
    <property type="entry name" value="Aldolase"/>
    <property type="match status" value="1"/>
</dbReference>
<feature type="binding site" evidence="4">
    <location>
        <begin position="54"/>
        <end position="56"/>
    </location>
    <ligand>
        <name>3-dehydroquinate</name>
        <dbReference type="ChEBI" id="CHEBI:32364"/>
    </ligand>
</feature>
<protein>
    <recommendedName>
        <fullName evidence="4">3-dehydroquinate dehydratase</fullName>
        <shortName evidence="4">3-dehydroquinase</shortName>
        <ecNumber evidence="4">4.2.1.10</ecNumber>
    </recommendedName>
    <alternativeName>
        <fullName evidence="4">Type I DHQase</fullName>
    </alternativeName>
    <alternativeName>
        <fullName evidence="4">Type I dehydroquinase</fullName>
        <shortName evidence="4">DHQ1</shortName>
    </alternativeName>
</protein>
<dbReference type="GO" id="GO:0009423">
    <property type="term" value="P:chorismate biosynthetic process"/>
    <property type="evidence" value="ECO:0007669"/>
    <property type="project" value="UniProtKB-UniRule"/>
</dbReference>
<keyword evidence="4" id="KW-0028">Amino-acid biosynthesis</keyword>
<proteinExistence type="inferred from homology"/>
<dbReference type="InterPro" id="IPR013785">
    <property type="entry name" value="Aldolase_TIM"/>
</dbReference>
<dbReference type="InterPro" id="IPR018508">
    <property type="entry name" value="3-dehydroquinate_DH_AS"/>
</dbReference>
<comment type="subunit">
    <text evidence="4">Homodimer.</text>
</comment>
<feature type="active site" description="Proton donor/acceptor" evidence="4">
    <location>
        <position position="151"/>
    </location>
</feature>
<dbReference type="PROSITE" id="PS01028">
    <property type="entry name" value="DEHYDROQUINASE_I"/>
    <property type="match status" value="1"/>
</dbReference>
<feature type="binding site" evidence="4">
    <location>
        <position position="90"/>
    </location>
    <ligand>
        <name>3-dehydroquinate</name>
        <dbReference type="ChEBI" id="CHEBI:32364"/>
    </ligand>
</feature>
<dbReference type="Gene3D" id="3.20.20.70">
    <property type="entry name" value="Aldolase class I"/>
    <property type="match status" value="1"/>
</dbReference>
<feature type="active site" description="Schiff-base intermediate with substrate" evidence="4">
    <location>
        <position position="178"/>
    </location>
</feature>
<keyword evidence="6" id="KW-1185">Reference proteome</keyword>
<dbReference type="UniPathway" id="UPA00053">
    <property type="reaction ID" value="UER00086"/>
</dbReference>
<dbReference type="InterPro" id="IPR050146">
    <property type="entry name" value="Type-I_3-dehydroquinase"/>
</dbReference>
<evidence type="ECO:0000256" key="2">
    <source>
        <dbReference type="ARBA" id="ARBA00023239"/>
    </source>
</evidence>
<keyword evidence="2 4" id="KW-0456">Lyase</keyword>
<dbReference type="HAMAP" id="MF_00214">
    <property type="entry name" value="AroD"/>
    <property type="match status" value="1"/>
</dbReference>
<keyword evidence="3 4" id="KW-0704">Schiff base</keyword>
<dbReference type="KEGG" id="pez:HWQ56_14500"/>
<dbReference type="Proteomes" id="UP000509568">
    <property type="component" value="Chromosome"/>
</dbReference>
<comment type="function">
    <text evidence="4">Involved in the third step of the chorismate pathway, which leads to the biosynthesis of aromatic amino acids. Catalyzes the cis-dehydration of 3-dehydroquinate (DHQ) and introduces the first double bond of the aromatic ring to yield 3-dehydroshikimate.</text>
</comment>
<dbReference type="RefSeq" id="WP_176570937.1">
    <property type="nucleotide sequence ID" value="NZ_CP056030.1"/>
</dbReference>
<comment type="similarity">
    <text evidence="4">Belongs to the type-I 3-dehydroquinase family.</text>
</comment>
<dbReference type="GO" id="GO:0003855">
    <property type="term" value="F:3-dehydroquinate dehydratase activity"/>
    <property type="evidence" value="ECO:0007669"/>
    <property type="project" value="UniProtKB-UniRule"/>
</dbReference>
<comment type="pathway">
    <text evidence="4">Metabolic intermediate biosynthesis; chorismate biosynthesis; chorismate from D-erythrose 4-phosphate and phosphoenolpyruvate: step 3/7.</text>
</comment>
<sequence>MQADSRGRQVLTLKGLDIGAGVPRIIASITGKGLTEAVDQAQAIAQTHAVDIAELRVDCLREPIEPMHVIDLVRRVAARLAGKPLIVTLRSEGEGGECTLADADYFALYAALLQDAPLDALDVEMMKPQAQVMDIIAKAHARGVAVVLSNHDFTATPAHEVIIQRLRRQQAMGADVLKLAAMPTCAKDVLTLMAATQEMHALYAERPLLTMSMGPLGVTSRLAGQLTGGALTYASVGAPSAPGQLDAEAVRQVLGIIDRGANG</sequence>
<keyword evidence="4" id="KW-0057">Aromatic amino acid biosynthesis</keyword>
<comment type="catalytic activity">
    <reaction evidence="1 4">
        <text>3-dehydroquinate = 3-dehydroshikimate + H2O</text>
        <dbReference type="Rhea" id="RHEA:21096"/>
        <dbReference type="ChEBI" id="CHEBI:15377"/>
        <dbReference type="ChEBI" id="CHEBI:16630"/>
        <dbReference type="ChEBI" id="CHEBI:32364"/>
        <dbReference type="EC" id="4.2.1.10"/>
    </reaction>
</comment>
<dbReference type="EMBL" id="CP056030">
    <property type="protein sequence ID" value="QKZ04930.1"/>
    <property type="molecule type" value="Genomic_DNA"/>
</dbReference>
<feature type="binding site" evidence="4">
    <location>
        <position position="28"/>
    </location>
    <ligand>
        <name>3-dehydroquinate</name>
        <dbReference type="ChEBI" id="CHEBI:32364"/>
    </ligand>
</feature>